<feature type="compositionally biased region" description="Basic and acidic residues" evidence="1">
    <location>
        <begin position="157"/>
        <end position="167"/>
    </location>
</feature>
<feature type="compositionally biased region" description="Polar residues" evidence="1">
    <location>
        <begin position="1"/>
        <end position="12"/>
    </location>
</feature>
<dbReference type="Proteomes" id="UP001215598">
    <property type="component" value="Unassembled WGS sequence"/>
</dbReference>
<accession>A0AAD7GK54</accession>
<sequence>MSQRPSRRTAQAPSAFIDDIAHESDNEGGSVSSELTSLSEDSEGSLRDFIVHRPESVAEDGDRTESDSDMPAPSNLPKNTAMQTEADAAMPDSVSSQAEDALSSAQLPAASLSDDDEDPIKTPAPRPKIKRKRFFGADSNAPAPASDSDEEAASLKAGDKMFSDSRGVKPSVLPAPLQTRSTVKAALEASEPIEVQSSPEGAPAKKPRTAAPSGRSEIPGVSSEVLVVRGSTADTPSTPVRKPRVTAAGEGSRPPPLLARLSALQSQLNLLSRVSASGPTHNAIPKPVDGMQLAMNDYLSTQIPGIAAAVLNVLLPSIREAISGQPAPVAPAATFDPPSESSVPERPVGTKGPVAEASSSRLQDSSLAPSPMETSPGYPNVPGKGKEKLVVPEEFASLSGDPPSTAKSTSAAVAKAMGMRGLAIESSVNATEVNDTTDVEEAGPATHEVPPPSELGSESSASTAPASKAKLIPGLDNFFGSSIKQETTSDNPERIPTDNLFLQDLTEYKANYNPNYPCEVADLDLQDDLLKDSYLGLPPLPDRAVLPAYTRNGSADDTAKGGHLIFSGWSEAIKNCTATTISNAITFDHSGVHINPVRASPALITTRPTRDNSPNLRLNVGNRVAICVTCGMCIVSHIIHTVRTHGPQPREHKYILFMMHNQDWERWSAFMCLCFSQPYLYANITDRAIQVGSIKKPIETTTQSPAQSLPKGSSAMMTPVRPAATQFRSRYALEADNIGNALPHASLPAYDATNRDVDFETDLTNLNAFPHWRGEVPAGAFIVLGYTASTYQTNVVKSGPKEEHVSANLLWVMVCGVPK</sequence>
<gene>
    <name evidence="2" type="ORF">B0H16DRAFT_1484344</name>
</gene>
<dbReference type="EMBL" id="JARKIB010000583">
    <property type="protein sequence ID" value="KAJ7698789.1"/>
    <property type="molecule type" value="Genomic_DNA"/>
</dbReference>
<comment type="caution">
    <text evidence="2">The sequence shown here is derived from an EMBL/GenBank/DDBJ whole genome shotgun (WGS) entry which is preliminary data.</text>
</comment>
<evidence type="ECO:0000313" key="2">
    <source>
        <dbReference type="EMBL" id="KAJ7698789.1"/>
    </source>
</evidence>
<organism evidence="2 3">
    <name type="scientific">Mycena metata</name>
    <dbReference type="NCBI Taxonomy" id="1033252"/>
    <lineage>
        <taxon>Eukaryota</taxon>
        <taxon>Fungi</taxon>
        <taxon>Dikarya</taxon>
        <taxon>Basidiomycota</taxon>
        <taxon>Agaricomycotina</taxon>
        <taxon>Agaricomycetes</taxon>
        <taxon>Agaricomycetidae</taxon>
        <taxon>Agaricales</taxon>
        <taxon>Marasmiineae</taxon>
        <taxon>Mycenaceae</taxon>
        <taxon>Mycena</taxon>
    </lineage>
</organism>
<feature type="compositionally biased region" description="Basic and acidic residues" evidence="1">
    <location>
        <begin position="44"/>
        <end position="66"/>
    </location>
</feature>
<proteinExistence type="predicted"/>
<evidence type="ECO:0000256" key="1">
    <source>
        <dbReference type="SAM" id="MobiDB-lite"/>
    </source>
</evidence>
<protein>
    <submittedName>
        <fullName evidence="2">Uncharacterized protein</fullName>
    </submittedName>
</protein>
<feature type="compositionally biased region" description="Low complexity" evidence="1">
    <location>
        <begin position="100"/>
        <end position="112"/>
    </location>
</feature>
<evidence type="ECO:0000313" key="3">
    <source>
        <dbReference type="Proteomes" id="UP001215598"/>
    </source>
</evidence>
<feature type="compositionally biased region" description="Low complexity" evidence="1">
    <location>
        <begin position="27"/>
        <end position="39"/>
    </location>
</feature>
<feature type="compositionally biased region" description="Low complexity" evidence="1">
    <location>
        <begin position="337"/>
        <end position="347"/>
    </location>
</feature>
<name>A0AAD7GK54_9AGAR</name>
<feature type="compositionally biased region" description="Low complexity" evidence="1">
    <location>
        <begin position="457"/>
        <end position="467"/>
    </location>
</feature>
<feature type="region of interest" description="Disordered" evidence="1">
    <location>
        <begin position="1"/>
        <end position="254"/>
    </location>
</feature>
<feature type="compositionally biased region" description="Polar residues" evidence="1">
    <location>
        <begin position="357"/>
        <end position="368"/>
    </location>
</feature>
<feature type="region of interest" description="Disordered" evidence="1">
    <location>
        <begin position="426"/>
        <end position="467"/>
    </location>
</feature>
<feature type="compositionally biased region" description="Low complexity" evidence="1">
    <location>
        <begin position="137"/>
        <end position="146"/>
    </location>
</feature>
<dbReference type="AlphaFoldDB" id="A0AAD7GK54"/>
<feature type="region of interest" description="Disordered" evidence="1">
    <location>
        <begin position="329"/>
        <end position="385"/>
    </location>
</feature>
<keyword evidence="3" id="KW-1185">Reference proteome</keyword>
<reference evidence="2" key="1">
    <citation type="submission" date="2023-03" db="EMBL/GenBank/DDBJ databases">
        <title>Massive genome expansion in bonnet fungi (Mycena s.s.) driven by repeated elements and novel gene families across ecological guilds.</title>
        <authorList>
            <consortium name="Lawrence Berkeley National Laboratory"/>
            <person name="Harder C.B."/>
            <person name="Miyauchi S."/>
            <person name="Viragh M."/>
            <person name="Kuo A."/>
            <person name="Thoen E."/>
            <person name="Andreopoulos B."/>
            <person name="Lu D."/>
            <person name="Skrede I."/>
            <person name="Drula E."/>
            <person name="Henrissat B."/>
            <person name="Morin E."/>
            <person name="Kohler A."/>
            <person name="Barry K."/>
            <person name="LaButti K."/>
            <person name="Morin E."/>
            <person name="Salamov A."/>
            <person name="Lipzen A."/>
            <person name="Mereny Z."/>
            <person name="Hegedus B."/>
            <person name="Baldrian P."/>
            <person name="Stursova M."/>
            <person name="Weitz H."/>
            <person name="Taylor A."/>
            <person name="Grigoriev I.V."/>
            <person name="Nagy L.G."/>
            <person name="Martin F."/>
            <person name="Kauserud H."/>
        </authorList>
    </citation>
    <scope>NUCLEOTIDE SEQUENCE</scope>
    <source>
        <strain evidence="2">CBHHK182m</strain>
    </source>
</reference>